<keyword evidence="3" id="KW-1185">Reference proteome</keyword>
<dbReference type="SUPFAM" id="SSF47413">
    <property type="entry name" value="lambda repressor-like DNA-binding domains"/>
    <property type="match status" value="1"/>
</dbReference>
<dbReference type="Pfam" id="PF13560">
    <property type="entry name" value="HTH_31"/>
    <property type="match status" value="1"/>
</dbReference>
<organism evidence="2 3">
    <name type="scientific">Phaeovulum veldkampii DSM 11550</name>
    <dbReference type="NCBI Taxonomy" id="1185920"/>
    <lineage>
        <taxon>Bacteria</taxon>
        <taxon>Pseudomonadati</taxon>
        <taxon>Pseudomonadota</taxon>
        <taxon>Alphaproteobacteria</taxon>
        <taxon>Rhodobacterales</taxon>
        <taxon>Paracoccaceae</taxon>
        <taxon>Phaeovulum</taxon>
    </lineage>
</organism>
<dbReference type="InterPro" id="IPR010982">
    <property type="entry name" value="Lambda_DNA-bd_dom_sf"/>
</dbReference>
<comment type="caution">
    <text evidence="2">The sequence shown here is derived from an EMBL/GenBank/DDBJ whole genome shotgun (WGS) entry which is preliminary data.</text>
</comment>
<dbReference type="AlphaFoldDB" id="A0A2T4JKQ5"/>
<name>A0A2T4JKQ5_9RHOB</name>
<dbReference type="SMART" id="SM00530">
    <property type="entry name" value="HTH_XRE"/>
    <property type="match status" value="1"/>
</dbReference>
<sequence length="184" mass="19907">MAKSFVATDLAARLRTLQGSQDWTVQEMAALAGLPKRSLENYMRKTGPQIPSAEVLAKMAEAYGVPVDWLLFGAESVALNQARLVRLCARSASVVFTEAFQRAAESLCADPANASLLMPEGKLLGMTPEEWAMEIATEAGKRAEGIVSMPNFMNHLKVGERVVNDQAAVMKKPLAQSSKPQSDL</sequence>
<dbReference type="GO" id="GO:0003677">
    <property type="term" value="F:DNA binding"/>
    <property type="evidence" value="ECO:0007669"/>
    <property type="project" value="InterPro"/>
</dbReference>
<dbReference type="EMBL" id="PZKF01000007">
    <property type="protein sequence ID" value="PTE18458.1"/>
    <property type="molecule type" value="Genomic_DNA"/>
</dbReference>
<evidence type="ECO:0000313" key="2">
    <source>
        <dbReference type="EMBL" id="PTE18458.1"/>
    </source>
</evidence>
<reference evidence="2 3" key="1">
    <citation type="submission" date="2018-03" db="EMBL/GenBank/DDBJ databases">
        <title>Rhodobacter veldkampii.</title>
        <authorList>
            <person name="Meyer T.E."/>
            <person name="Miller S."/>
            <person name="Lodha T."/>
            <person name="Gandham S."/>
            <person name="Chintalapati S."/>
            <person name="Chintalapati V.R."/>
        </authorList>
    </citation>
    <scope>NUCLEOTIDE SEQUENCE [LARGE SCALE GENOMIC DNA]</scope>
    <source>
        <strain evidence="2 3">DSM 11550</strain>
    </source>
</reference>
<dbReference type="Gene3D" id="1.10.260.40">
    <property type="entry name" value="lambda repressor-like DNA-binding domains"/>
    <property type="match status" value="1"/>
</dbReference>
<feature type="domain" description="HTH cro/C1-type" evidence="1">
    <location>
        <begin position="14"/>
        <end position="70"/>
    </location>
</feature>
<dbReference type="OrthoDB" id="7876607at2"/>
<evidence type="ECO:0000313" key="3">
    <source>
        <dbReference type="Proteomes" id="UP000241899"/>
    </source>
</evidence>
<protein>
    <recommendedName>
        <fullName evidence="1">HTH cro/C1-type domain-containing protein</fullName>
    </recommendedName>
</protein>
<evidence type="ECO:0000259" key="1">
    <source>
        <dbReference type="PROSITE" id="PS50943"/>
    </source>
</evidence>
<dbReference type="PROSITE" id="PS50943">
    <property type="entry name" value="HTH_CROC1"/>
    <property type="match status" value="1"/>
</dbReference>
<dbReference type="InterPro" id="IPR001387">
    <property type="entry name" value="Cro/C1-type_HTH"/>
</dbReference>
<dbReference type="Proteomes" id="UP000241899">
    <property type="component" value="Unassembled WGS sequence"/>
</dbReference>
<proteinExistence type="predicted"/>
<gene>
    <name evidence="2" type="ORF">C5F46_04710</name>
</gene>
<dbReference type="CDD" id="cd00093">
    <property type="entry name" value="HTH_XRE"/>
    <property type="match status" value="1"/>
</dbReference>
<dbReference type="RefSeq" id="WP_107324204.1">
    <property type="nucleotide sequence ID" value="NZ_NHSP01000039.1"/>
</dbReference>
<accession>A0A2T4JKQ5</accession>